<proteinExistence type="predicted"/>
<dbReference type="AlphaFoldDB" id="A0A6A6DH91"/>
<organism evidence="4 5">
    <name type="scientific">Zopfia rhizophila CBS 207.26</name>
    <dbReference type="NCBI Taxonomy" id="1314779"/>
    <lineage>
        <taxon>Eukaryota</taxon>
        <taxon>Fungi</taxon>
        <taxon>Dikarya</taxon>
        <taxon>Ascomycota</taxon>
        <taxon>Pezizomycotina</taxon>
        <taxon>Dothideomycetes</taxon>
        <taxon>Dothideomycetes incertae sedis</taxon>
        <taxon>Zopfiaceae</taxon>
        <taxon>Zopfia</taxon>
    </lineage>
</organism>
<accession>A0A6A6DH91</accession>
<feature type="compositionally biased region" description="Polar residues" evidence="1">
    <location>
        <begin position="69"/>
        <end position="88"/>
    </location>
</feature>
<evidence type="ECO:0000313" key="5">
    <source>
        <dbReference type="Proteomes" id="UP000800200"/>
    </source>
</evidence>
<feature type="compositionally biased region" description="Polar residues" evidence="1">
    <location>
        <begin position="97"/>
        <end position="123"/>
    </location>
</feature>
<sequence length="321" mass="33924">MRLRRVVALNLAACFAVGLGANNISSRGSNPQTTLIDTVVVTLYTEGPSVQSLVSATPAPPIPAREPESTTITRPQVTQTAAPSSESRPVTLETKRNPSISQSLTASSGLDQKSSEKQSSIPRTKTVEAVTVRTESRGTPTSYSRSISISSGTSTASTSSNPSTSASTPERVPTRSRDNASSVPGTQTPSVTGGPPIPTAAATKPQGSKLHISKKTLMAIVISGSGGLIVLSIAVFLAWWHTRRSRRQAQNYCDESYRSNELKRLQQSPVVQYTGKDVIESGNWPYADESWAFRSAPAKGANAVRGFGKAVTTPSRAELPA</sequence>
<feature type="signal peptide" evidence="3">
    <location>
        <begin position="1"/>
        <end position="20"/>
    </location>
</feature>
<feature type="region of interest" description="Disordered" evidence="1">
    <location>
        <begin position="52"/>
        <end position="208"/>
    </location>
</feature>
<protein>
    <recommendedName>
        <fullName evidence="6">Mid2 domain-containing protein</fullName>
    </recommendedName>
</protein>
<dbReference type="Proteomes" id="UP000800200">
    <property type="component" value="Unassembled WGS sequence"/>
</dbReference>
<dbReference type="EMBL" id="ML994684">
    <property type="protein sequence ID" value="KAF2177762.1"/>
    <property type="molecule type" value="Genomic_DNA"/>
</dbReference>
<feature type="transmembrane region" description="Helical" evidence="2">
    <location>
        <begin position="217"/>
        <end position="240"/>
    </location>
</feature>
<name>A0A6A6DH91_9PEZI</name>
<reference evidence="4" key="1">
    <citation type="journal article" date="2020" name="Stud. Mycol.">
        <title>101 Dothideomycetes genomes: a test case for predicting lifestyles and emergence of pathogens.</title>
        <authorList>
            <person name="Haridas S."/>
            <person name="Albert R."/>
            <person name="Binder M."/>
            <person name="Bloem J."/>
            <person name="Labutti K."/>
            <person name="Salamov A."/>
            <person name="Andreopoulos B."/>
            <person name="Baker S."/>
            <person name="Barry K."/>
            <person name="Bills G."/>
            <person name="Bluhm B."/>
            <person name="Cannon C."/>
            <person name="Castanera R."/>
            <person name="Culley D."/>
            <person name="Daum C."/>
            <person name="Ezra D."/>
            <person name="Gonzalez J."/>
            <person name="Henrissat B."/>
            <person name="Kuo A."/>
            <person name="Liang C."/>
            <person name="Lipzen A."/>
            <person name="Lutzoni F."/>
            <person name="Magnuson J."/>
            <person name="Mondo S."/>
            <person name="Nolan M."/>
            <person name="Ohm R."/>
            <person name="Pangilinan J."/>
            <person name="Park H.-J."/>
            <person name="Ramirez L."/>
            <person name="Alfaro M."/>
            <person name="Sun H."/>
            <person name="Tritt A."/>
            <person name="Yoshinaga Y."/>
            <person name="Zwiers L.-H."/>
            <person name="Turgeon B."/>
            <person name="Goodwin S."/>
            <person name="Spatafora J."/>
            <person name="Crous P."/>
            <person name="Grigoriev I."/>
        </authorList>
    </citation>
    <scope>NUCLEOTIDE SEQUENCE</scope>
    <source>
        <strain evidence="4">CBS 207.26</strain>
    </source>
</reference>
<evidence type="ECO:0000256" key="1">
    <source>
        <dbReference type="SAM" id="MobiDB-lite"/>
    </source>
</evidence>
<keyword evidence="2" id="KW-0812">Transmembrane</keyword>
<keyword evidence="3" id="KW-0732">Signal</keyword>
<evidence type="ECO:0000313" key="4">
    <source>
        <dbReference type="EMBL" id="KAF2177762.1"/>
    </source>
</evidence>
<keyword evidence="2" id="KW-1133">Transmembrane helix</keyword>
<gene>
    <name evidence="4" type="ORF">K469DRAFT_719515</name>
</gene>
<feature type="compositionally biased region" description="Low complexity" evidence="1">
    <location>
        <begin position="139"/>
        <end position="168"/>
    </location>
</feature>
<evidence type="ECO:0008006" key="6">
    <source>
        <dbReference type="Google" id="ProtNLM"/>
    </source>
</evidence>
<feature type="compositionally biased region" description="Polar residues" evidence="1">
    <location>
        <begin position="179"/>
        <end position="191"/>
    </location>
</feature>
<evidence type="ECO:0000256" key="2">
    <source>
        <dbReference type="SAM" id="Phobius"/>
    </source>
</evidence>
<evidence type="ECO:0000256" key="3">
    <source>
        <dbReference type="SAM" id="SignalP"/>
    </source>
</evidence>
<keyword evidence="2" id="KW-0472">Membrane</keyword>
<feature type="chain" id="PRO_5025502734" description="Mid2 domain-containing protein" evidence="3">
    <location>
        <begin position="21"/>
        <end position="321"/>
    </location>
</feature>
<keyword evidence="5" id="KW-1185">Reference proteome</keyword>